<evidence type="ECO:0000313" key="2">
    <source>
        <dbReference type="EMBL" id="AJE44858.1"/>
    </source>
</evidence>
<sequence length="233" mass="24788">MTRTLLITRPADDARRLATEIRQIDPELVPVVAPVLEIVPVAFEPPGEDYELTILTSRHAAQAAAEHFPDLTAWCVGAATAAAGEALGLATWSVDGTVEDLLAALAPRKGARVLHLHGAHSRGALTQRLRAAGVRADDCVVYAQEERPWSPQERAEIAHAARMGEVIVPLYSPRSARLLGRRLRDLGIGETLTLVAISSSCLEAWSGPAPRRALVAAAPNAEAMKAALATLRG</sequence>
<dbReference type="Proteomes" id="UP000031521">
    <property type="component" value="Chromosome"/>
</dbReference>
<reference evidence="2 3" key="1">
    <citation type="journal article" date="2014" name="Int. J. Syst. Evol. Microbiol.">
        <title>Celeribacter indicus sp. nov., a polycyclic aromatic hydrocarbon-degrading bacterium from deep-sea sediment and reclassification of Huaishuia halophila as Celeribacter halophilus comb. nov.</title>
        <authorList>
            <person name="Lai Q."/>
            <person name="Cao J."/>
            <person name="Yuan J."/>
            <person name="Li F."/>
            <person name="Shao Z."/>
        </authorList>
    </citation>
    <scope>NUCLEOTIDE SEQUENCE [LARGE SCALE GENOMIC DNA]</scope>
    <source>
        <strain evidence="2">P73</strain>
    </source>
</reference>
<evidence type="ECO:0000259" key="1">
    <source>
        <dbReference type="Pfam" id="PF02602"/>
    </source>
</evidence>
<dbReference type="Gene3D" id="3.40.50.10090">
    <property type="match status" value="2"/>
</dbReference>
<evidence type="ECO:0000313" key="3">
    <source>
        <dbReference type="Proteomes" id="UP000031521"/>
    </source>
</evidence>
<dbReference type="GO" id="GO:0004852">
    <property type="term" value="F:uroporphyrinogen-III synthase activity"/>
    <property type="evidence" value="ECO:0007669"/>
    <property type="project" value="InterPro"/>
</dbReference>
<name>A0A0B5DMI7_9RHOB</name>
<organism evidence="2 3">
    <name type="scientific">Celeribacter indicus</name>
    <dbReference type="NCBI Taxonomy" id="1208324"/>
    <lineage>
        <taxon>Bacteria</taxon>
        <taxon>Pseudomonadati</taxon>
        <taxon>Pseudomonadota</taxon>
        <taxon>Alphaproteobacteria</taxon>
        <taxon>Rhodobacterales</taxon>
        <taxon>Roseobacteraceae</taxon>
        <taxon>Celeribacter</taxon>
    </lineage>
</organism>
<keyword evidence="3" id="KW-1185">Reference proteome</keyword>
<dbReference type="KEGG" id="cid:P73_0143"/>
<dbReference type="InterPro" id="IPR003754">
    <property type="entry name" value="4pyrrol_synth_uPrphyn_synth"/>
</dbReference>
<dbReference type="AlphaFoldDB" id="A0A0B5DMI7"/>
<gene>
    <name evidence="2" type="ORF">P73_0143</name>
</gene>
<dbReference type="EMBL" id="CP004393">
    <property type="protein sequence ID" value="AJE44858.1"/>
    <property type="molecule type" value="Genomic_DNA"/>
</dbReference>
<proteinExistence type="predicted"/>
<dbReference type="OrthoDB" id="7204250at2"/>
<accession>A0A0B5DMI7</accession>
<dbReference type="HOGENOM" id="CLU_011276_10_0_5"/>
<dbReference type="STRING" id="1208324.P73_0143"/>
<dbReference type="Pfam" id="PF02602">
    <property type="entry name" value="HEM4"/>
    <property type="match status" value="1"/>
</dbReference>
<dbReference type="GO" id="GO:0033014">
    <property type="term" value="P:tetrapyrrole biosynthetic process"/>
    <property type="evidence" value="ECO:0007669"/>
    <property type="project" value="InterPro"/>
</dbReference>
<protein>
    <submittedName>
        <fullName evidence="2">Uroporphyrinogen-III synthase</fullName>
    </submittedName>
</protein>
<feature type="domain" description="Tetrapyrrole biosynthesis uroporphyrinogen III synthase" evidence="1">
    <location>
        <begin position="28"/>
        <end position="224"/>
    </location>
</feature>
<dbReference type="InterPro" id="IPR036108">
    <property type="entry name" value="4pyrrol_syn_uPrphyn_synt_sf"/>
</dbReference>
<dbReference type="CDD" id="cd06578">
    <property type="entry name" value="HemD"/>
    <property type="match status" value="1"/>
</dbReference>
<dbReference type="SUPFAM" id="SSF69618">
    <property type="entry name" value="HemD-like"/>
    <property type="match status" value="1"/>
</dbReference>
<dbReference type="RefSeq" id="WP_052452965.1">
    <property type="nucleotide sequence ID" value="NZ_CP004393.1"/>
</dbReference>